<keyword evidence="3 6" id="KW-1133">Transmembrane helix</keyword>
<keyword evidence="5" id="KW-0046">Antibiotic resistance</keyword>
<dbReference type="Pfam" id="PF01061">
    <property type="entry name" value="ABC2_membrane"/>
    <property type="match status" value="1"/>
</dbReference>
<comment type="caution">
    <text evidence="8">The sequence shown here is derived from an EMBL/GenBank/DDBJ whole genome shotgun (WGS) entry which is preliminary data.</text>
</comment>
<dbReference type="PANTHER" id="PTHR43229">
    <property type="entry name" value="NODULATION PROTEIN J"/>
    <property type="match status" value="1"/>
</dbReference>
<feature type="transmembrane region" description="Helical" evidence="6">
    <location>
        <begin position="172"/>
        <end position="192"/>
    </location>
</feature>
<evidence type="ECO:0000256" key="2">
    <source>
        <dbReference type="ARBA" id="ARBA00022692"/>
    </source>
</evidence>
<dbReference type="PIRSF" id="PIRSF006648">
    <property type="entry name" value="DrrB"/>
    <property type="match status" value="1"/>
</dbReference>
<keyword evidence="4 6" id="KW-0472">Membrane</keyword>
<dbReference type="InterPro" id="IPR047817">
    <property type="entry name" value="ABC2_TM_bact-type"/>
</dbReference>
<keyword evidence="6" id="KW-1003">Cell membrane</keyword>
<dbReference type="EMBL" id="BAAARV010000093">
    <property type="protein sequence ID" value="GAA2382929.1"/>
    <property type="molecule type" value="Genomic_DNA"/>
</dbReference>
<evidence type="ECO:0000259" key="7">
    <source>
        <dbReference type="PROSITE" id="PS51012"/>
    </source>
</evidence>
<dbReference type="InterPro" id="IPR000412">
    <property type="entry name" value="ABC_2_transport"/>
</dbReference>
<feature type="transmembrane region" description="Helical" evidence="6">
    <location>
        <begin position="224"/>
        <end position="244"/>
    </location>
</feature>
<dbReference type="InterPro" id="IPR051784">
    <property type="entry name" value="Nod_factor_ABC_transporter"/>
</dbReference>
<dbReference type="InterPro" id="IPR013525">
    <property type="entry name" value="ABC2_TM"/>
</dbReference>
<keyword evidence="9" id="KW-1185">Reference proteome</keyword>
<feature type="transmembrane region" description="Helical" evidence="6">
    <location>
        <begin position="21"/>
        <end position="44"/>
    </location>
</feature>
<comment type="subcellular location">
    <subcellularLocation>
        <location evidence="6">Cell membrane</location>
        <topology evidence="6">Multi-pass membrane protein</topology>
    </subcellularLocation>
    <subcellularLocation>
        <location evidence="1">Membrane</location>
        <topology evidence="1">Multi-pass membrane protein</topology>
    </subcellularLocation>
</comment>
<sequence>MTRALLLVERNLMIYRHTWALLAAEVVEPVLYLLSIGVGVGALVGSVPGLDDPGISYAQFVAPALLATSAMNGAMNETSFGAFFKLRFDRIYDTMVATPLTVRDIALGETAWALLRGAIASGGFLAVVAVLGYARSPWILLAVPGAAVVGFAFAAAGLAVATFLRSTHDFQLIQLVMLPMFLFATTFFPVSVYPRPVQVFVECLPLYHAIQLLREPALGHVGPALLPSLAYLLAFGALSLAVALPRLRRTLLA</sequence>
<organism evidence="8 9">
    <name type="scientific">Dactylosporangium salmoneum</name>
    <dbReference type="NCBI Taxonomy" id="53361"/>
    <lineage>
        <taxon>Bacteria</taxon>
        <taxon>Bacillati</taxon>
        <taxon>Actinomycetota</taxon>
        <taxon>Actinomycetes</taxon>
        <taxon>Micromonosporales</taxon>
        <taxon>Micromonosporaceae</taxon>
        <taxon>Dactylosporangium</taxon>
    </lineage>
</organism>
<feature type="domain" description="ABC transmembrane type-2" evidence="7">
    <location>
        <begin position="20"/>
        <end position="250"/>
    </location>
</feature>
<dbReference type="Proteomes" id="UP001501444">
    <property type="component" value="Unassembled WGS sequence"/>
</dbReference>
<feature type="transmembrane region" description="Helical" evidence="6">
    <location>
        <begin position="113"/>
        <end position="133"/>
    </location>
</feature>
<dbReference type="PANTHER" id="PTHR43229:SF2">
    <property type="entry name" value="NODULATION PROTEIN J"/>
    <property type="match status" value="1"/>
</dbReference>
<evidence type="ECO:0000256" key="3">
    <source>
        <dbReference type="ARBA" id="ARBA00022989"/>
    </source>
</evidence>
<proteinExistence type="inferred from homology"/>
<dbReference type="RefSeq" id="WP_344618971.1">
    <property type="nucleotide sequence ID" value="NZ_BAAARV010000093.1"/>
</dbReference>
<name>A0ABP5UKM9_9ACTN</name>
<evidence type="ECO:0000313" key="9">
    <source>
        <dbReference type="Proteomes" id="UP001501444"/>
    </source>
</evidence>
<evidence type="ECO:0000256" key="1">
    <source>
        <dbReference type="ARBA" id="ARBA00004141"/>
    </source>
</evidence>
<feature type="transmembrane region" description="Helical" evidence="6">
    <location>
        <begin position="56"/>
        <end position="75"/>
    </location>
</feature>
<evidence type="ECO:0000256" key="5">
    <source>
        <dbReference type="ARBA" id="ARBA00023251"/>
    </source>
</evidence>
<dbReference type="PROSITE" id="PS51012">
    <property type="entry name" value="ABC_TM2"/>
    <property type="match status" value="1"/>
</dbReference>
<reference evidence="9" key="1">
    <citation type="journal article" date="2019" name="Int. J. Syst. Evol. Microbiol.">
        <title>The Global Catalogue of Microorganisms (GCM) 10K type strain sequencing project: providing services to taxonomists for standard genome sequencing and annotation.</title>
        <authorList>
            <consortium name="The Broad Institute Genomics Platform"/>
            <consortium name="The Broad Institute Genome Sequencing Center for Infectious Disease"/>
            <person name="Wu L."/>
            <person name="Ma J."/>
        </authorList>
    </citation>
    <scope>NUCLEOTIDE SEQUENCE [LARGE SCALE GENOMIC DNA]</scope>
    <source>
        <strain evidence="9">JCM 3272</strain>
    </source>
</reference>
<comment type="similarity">
    <text evidence="6">Belongs to the ABC-2 integral membrane protein family.</text>
</comment>
<evidence type="ECO:0000313" key="8">
    <source>
        <dbReference type="EMBL" id="GAA2382929.1"/>
    </source>
</evidence>
<protein>
    <recommendedName>
        <fullName evidence="6">Transport permease protein</fullName>
    </recommendedName>
</protein>
<accession>A0ABP5UKM9</accession>
<keyword evidence="2 6" id="KW-0812">Transmembrane</keyword>
<evidence type="ECO:0000256" key="4">
    <source>
        <dbReference type="ARBA" id="ARBA00023136"/>
    </source>
</evidence>
<gene>
    <name evidence="8" type="ORF">GCM10010170_091580</name>
</gene>
<feature type="transmembrane region" description="Helical" evidence="6">
    <location>
        <begin position="139"/>
        <end position="160"/>
    </location>
</feature>
<evidence type="ECO:0000256" key="6">
    <source>
        <dbReference type="RuleBase" id="RU361157"/>
    </source>
</evidence>
<dbReference type="PRINTS" id="PR00164">
    <property type="entry name" value="ABC2TRNSPORT"/>
</dbReference>
<keyword evidence="6" id="KW-0813">Transport</keyword>